<dbReference type="AlphaFoldDB" id="F4GLI5"/>
<organism evidence="1 2">
    <name type="scientific">Parasphaerochaeta coccoides (strain ATCC BAA-1237 / DSM 17374 / SPN1)</name>
    <name type="common">Sphaerochaeta coccoides</name>
    <dbReference type="NCBI Taxonomy" id="760011"/>
    <lineage>
        <taxon>Bacteria</taxon>
        <taxon>Pseudomonadati</taxon>
        <taxon>Spirochaetota</taxon>
        <taxon>Spirochaetia</taxon>
        <taxon>Spirochaetales</taxon>
        <taxon>Sphaerochaetaceae</taxon>
        <taxon>Parasphaerochaeta</taxon>
    </lineage>
</organism>
<dbReference type="SUPFAM" id="SSF48452">
    <property type="entry name" value="TPR-like"/>
    <property type="match status" value="1"/>
</dbReference>
<dbReference type="PROSITE" id="PS51257">
    <property type="entry name" value="PROKAR_LIPOPROTEIN"/>
    <property type="match status" value="1"/>
</dbReference>
<dbReference type="EMBL" id="CP002659">
    <property type="protein sequence ID" value="AEC01955.1"/>
    <property type="molecule type" value="Genomic_DNA"/>
</dbReference>
<keyword evidence="2" id="KW-1185">Reference proteome</keyword>
<dbReference type="RefSeq" id="WP_013739351.1">
    <property type="nucleotide sequence ID" value="NC_015436.1"/>
</dbReference>
<dbReference type="KEGG" id="scc:Spico_0729"/>
<dbReference type="Pfam" id="PF13174">
    <property type="entry name" value="TPR_6"/>
    <property type="match status" value="1"/>
</dbReference>
<evidence type="ECO:0000313" key="1">
    <source>
        <dbReference type="EMBL" id="AEC01955.1"/>
    </source>
</evidence>
<dbReference type="InterPro" id="IPR011990">
    <property type="entry name" value="TPR-like_helical_dom_sf"/>
</dbReference>
<protein>
    <submittedName>
        <fullName evidence="1">Uncharacterized protein</fullName>
    </submittedName>
</protein>
<name>F4GLI5_PARC1</name>
<evidence type="ECO:0000313" key="2">
    <source>
        <dbReference type="Proteomes" id="UP000007939"/>
    </source>
</evidence>
<dbReference type="STRING" id="760011.Spico_0729"/>
<dbReference type="HOGENOM" id="CLU_1365459_0_0_12"/>
<gene>
    <name evidence="1" type="ordered locus">Spico_0729</name>
</gene>
<accession>F4GLI5</accession>
<dbReference type="InterPro" id="IPR019734">
    <property type="entry name" value="TPR_rpt"/>
</dbReference>
<reference evidence="2" key="1">
    <citation type="submission" date="2011-04" db="EMBL/GenBank/DDBJ databases">
        <title>The complete genome of Spirochaeta coccoides DSM 17374.</title>
        <authorList>
            <person name="Lucas S."/>
            <person name="Copeland A."/>
            <person name="Lapidus A."/>
            <person name="Bruce D."/>
            <person name="Goodwin L."/>
            <person name="Pitluck S."/>
            <person name="Peters L."/>
            <person name="Kyrpides N."/>
            <person name="Mavromatis K."/>
            <person name="Pagani I."/>
            <person name="Ivanova N."/>
            <person name="Ovchinnikova G."/>
            <person name="Lu M."/>
            <person name="Detter J.C."/>
            <person name="Tapia R."/>
            <person name="Han C."/>
            <person name="Land M."/>
            <person name="Hauser L."/>
            <person name="Markowitz V."/>
            <person name="Cheng J.-F."/>
            <person name="Hugenholtz P."/>
            <person name="Woyke T."/>
            <person name="Wu D."/>
            <person name="Spring S."/>
            <person name="Schroeder M."/>
            <person name="Brambilla E."/>
            <person name="Klenk H.-P."/>
            <person name="Eisen J.A."/>
        </authorList>
    </citation>
    <scope>NUCLEOTIDE SEQUENCE [LARGE SCALE GENOMIC DNA]</scope>
    <source>
        <strain evidence="2">ATCC BAA-1237 / DSM 17374 / SPN1</strain>
    </source>
</reference>
<dbReference type="Proteomes" id="UP000007939">
    <property type="component" value="Chromosome"/>
</dbReference>
<proteinExistence type="predicted"/>
<reference evidence="1 2" key="2">
    <citation type="journal article" date="2012" name="Stand. Genomic Sci.">
        <title>Complete genome sequence of the termite hindgut bacterium Spirochaeta coccoides type strain (SPN1(T)), reclassification in the genus Sphaerochaeta as Sphaerochaeta coccoides comb. nov. and emendations of the family Spirochaetaceae and the genus Sphaerochaeta.</title>
        <authorList>
            <person name="Abt B."/>
            <person name="Han C."/>
            <person name="Scheuner C."/>
            <person name="Lu M."/>
            <person name="Lapidus A."/>
            <person name="Nolan M."/>
            <person name="Lucas S."/>
            <person name="Hammon N."/>
            <person name="Deshpande S."/>
            <person name="Cheng J.F."/>
            <person name="Tapia R."/>
            <person name="Goodwin L.A."/>
            <person name="Pitluck S."/>
            <person name="Liolios K."/>
            <person name="Pagani I."/>
            <person name="Ivanova N."/>
            <person name="Mavromatis K."/>
            <person name="Mikhailova N."/>
            <person name="Huntemann M."/>
            <person name="Pati A."/>
            <person name="Chen A."/>
            <person name="Palaniappan K."/>
            <person name="Land M."/>
            <person name="Hauser L."/>
            <person name="Brambilla E.M."/>
            <person name="Rohde M."/>
            <person name="Spring S."/>
            <person name="Gronow S."/>
            <person name="Goker M."/>
            <person name="Woyke T."/>
            <person name="Bristow J."/>
            <person name="Eisen J.A."/>
            <person name="Markowitz V."/>
            <person name="Hugenholtz P."/>
            <person name="Kyrpides N.C."/>
            <person name="Klenk H.P."/>
            <person name="Detter J.C."/>
        </authorList>
    </citation>
    <scope>NUCLEOTIDE SEQUENCE [LARGE SCALE GENOMIC DNA]</scope>
    <source>
        <strain evidence="2">ATCC BAA-1237 / DSM 17374 / SPN1</strain>
    </source>
</reference>
<sequence>MKKAVIILTFFSFLVLGGCVSVSQQRETLLAKANILLREGNREDAEAVYRQIIEDFDDDGRAGYNLVALLMFDARYEEASAIAMEMYSLYPEKIEFPKAAARAYTLAGNPDEAGNIWSQLADAYPTDGNVLKDTALFFKEQGNLIMSKEMAFRLLELATHDALALEILAAATEDDGGAEPWKSLAEDSRYLSRITWNETP</sequence>
<dbReference type="Gene3D" id="1.25.40.10">
    <property type="entry name" value="Tetratricopeptide repeat domain"/>
    <property type="match status" value="1"/>
</dbReference>